<dbReference type="EC" id="5.3.3.2" evidence="3 10"/>
<keyword evidence="7 10" id="KW-0464">Manganese</keyword>
<dbReference type="HAMAP" id="MF_00202">
    <property type="entry name" value="Idi"/>
    <property type="match status" value="1"/>
</dbReference>
<dbReference type="NCBIfam" id="NF002995">
    <property type="entry name" value="PRK03759.1"/>
    <property type="match status" value="1"/>
</dbReference>
<keyword evidence="8 10" id="KW-0414">Isoprene biosynthesis</keyword>
<evidence type="ECO:0000313" key="13">
    <source>
        <dbReference type="Proteomes" id="UP001501442"/>
    </source>
</evidence>
<evidence type="ECO:0000256" key="10">
    <source>
        <dbReference type="HAMAP-Rule" id="MF_00202"/>
    </source>
</evidence>
<gene>
    <name evidence="10 12" type="primary">idi</name>
    <name evidence="12" type="ORF">GCM10023196_047330</name>
</gene>
<evidence type="ECO:0000256" key="4">
    <source>
        <dbReference type="ARBA" id="ARBA00022490"/>
    </source>
</evidence>
<evidence type="ECO:0000313" key="12">
    <source>
        <dbReference type="EMBL" id="GAA4628916.1"/>
    </source>
</evidence>
<keyword evidence="9 10" id="KW-0413">Isomerase</keyword>
<protein>
    <recommendedName>
        <fullName evidence="3 10">Isopentenyl-diphosphate Delta-isomerase</fullName>
        <shortName evidence="10">IPP isomerase</shortName>
        <ecNumber evidence="3 10">5.3.3.2</ecNumber>
    </recommendedName>
    <alternativeName>
        <fullName evidence="10">IPP:DMAPP isomerase</fullName>
    </alternativeName>
    <alternativeName>
        <fullName evidence="10">Isopentenyl pyrophosphate isomerase</fullName>
    </alternativeName>
</protein>
<dbReference type="InterPro" id="IPR000086">
    <property type="entry name" value="NUDIX_hydrolase_dom"/>
</dbReference>
<reference evidence="13" key="1">
    <citation type="journal article" date="2019" name="Int. J. Syst. Evol. Microbiol.">
        <title>The Global Catalogue of Microorganisms (GCM) 10K type strain sequencing project: providing services to taxonomists for standard genome sequencing and annotation.</title>
        <authorList>
            <consortium name="The Broad Institute Genomics Platform"/>
            <consortium name="The Broad Institute Genome Sequencing Center for Infectious Disease"/>
            <person name="Wu L."/>
            <person name="Ma J."/>
        </authorList>
    </citation>
    <scope>NUCLEOTIDE SEQUENCE [LARGE SCALE GENOMIC DNA]</scope>
    <source>
        <strain evidence="13">JCM 17939</strain>
    </source>
</reference>
<comment type="subcellular location">
    <subcellularLocation>
        <location evidence="10">Cytoplasm</location>
    </subcellularLocation>
</comment>
<feature type="binding site" evidence="10">
    <location>
        <position position="117"/>
    </location>
    <ligand>
        <name>Mn(2+)</name>
        <dbReference type="ChEBI" id="CHEBI:29035"/>
    </ligand>
</feature>
<dbReference type="Gene3D" id="3.90.79.10">
    <property type="entry name" value="Nucleoside Triphosphate Pyrophosphohydrolase"/>
    <property type="match status" value="1"/>
</dbReference>
<comment type="catalytic activity">
    <reaction evidence="10">
        <text>isopentenyl diphosphate = dimethylallyl diphosphate</text>
        <dbReference type="Rhea" id="RHEA:23284"/>
        <dbReference type="ChEBI" id="CHEBI:57623"/>
        <dbReference type="ChEBI" id="CHEBI:128769"/>
        <dbReference type="EC" id="5.3.3.2"/>
    </reaction>
</comment>
<evidence type="ECO:0000256" key="9">
    <source>
        <dbReference type="ARBA" id="ARBA00023235"/>
    </source>
</evidence>
<accession>A0ABP8UCD2</accession>
<evidence type="ECO:0000259" key="11">
    <source>
        <dbReference type="PROSITE" id="PS51462"/>
    </source>
</evidence>
<evidence type="ECO:0000256" key="7">
    <source>
        <dbReference type="ARBA" id="ARBA00023211"/>
    </source>
</evidence>
<dbReference type="PROSITE" id="PS51462">
    <property type="entry name" value="NUDIX"/>
    <property type="match status" value="1"/>
</dbReference>
<dbReference type="Pfam" id="PF00293">
    <property type="entry name" value="NUDIX"/>
    <property type="match status" value="1"/>
</dbReference>
<comment type="cofactor">
    <cofactor evidence="10">
        <name>Mg(2+)</name>
        <dbReference type="ChEBI" id="CHEBI:18420"/>
    </cofactor>
    <text evidence="10">Binds 1 Mg(2+) ion per subunit. The magnesium ion binds only when substrate is bound.</text>
</comment>
<feature type="active site" evidence="10">
    <location>
        <position position="117"/>
    </location>
</feature>
<dbReference type="NCBIfam" id="TIGR02150">
    <property type="entry name" value="IPP_isom_1"/>
    <property type="match status" value="1"/>
</dbReference>
<dbReference type="Proteomes" id="UP001501442">
    <property type="component" value="Unassembled WGS sequence"/>
</dbReference>
<feature type="binding site" evidence="10">
    <location>
        <position position="70"/>
    </location>
    <ligand>
        <name>Mn(2+)</name>
        <dbReference type="ChEBI" id="CHEBI:29035"/>
    </ligand>
</feature>
<evidence type="ECO:0000256" key="3">
    <source>
        <dbReference type="ARBA" id="ARBA00012057"/>
    </source>
</evidence>
<comment type="cofactor">
    <cofactor evidence="10">
        <name>Mn(2+)</name>
        <dbReference type="ChEBI" id="CHEBI:29035"/>
    </cofactor>
    <text evidence="10">Binds 1 Mn(2+) ion per subunit.</text>
</comment>
<keyword evidence="6 10" id="KW-0460">Magnesium</keyword>
<feature type="domain" description="Nudix hydrolase" evidence="11">
    <location>
        <begin position="31"/>
        <end position="167"/>
    </location>
</feature>
<comment type="function">
    <text evidence="10">Catalyzes the 1,3-allylic rearrangement of the homoallylic substrate isopentenyl (IPP) to its highly electrophilic allylic isomer, dimethylallyl diphosphate (DMAPP).</text>
</comment>
<feature type="binding site" evidence="10">
    <location>
        <position position="115"/>
    </location>
    <ligand>
        <name>Mn(2+)</name>
        <dbReference type="ChEBI" id="CHEBI:29035"/>
    </ligand>
</feature>
<dbReference type="PANTHER" id="PTHR10885:SF0">
    <property type="entry name" value="ISOPENTENYL-DIPHOSPHATE DELTA-ISOMERASE"/>
    <property type="match status" value="1"/>
</dbReference>
<dbReference type="InterPro" id="IPR015797">
    <property type="entry name" value="NUDIX_hydrolase-like_dom_sf"/>
</dbReference>
<evidence type="ECO:0000256" key="5">
    <source>
        <dbReference type="ARBA" id="ARBA00022723"/>
    </source>
</evidence>
<comment type="caution">
    <text evidence="12">The sequence shown here is derived from an EMBL/GenBank/DDBJ whole genome shotgun (WGS) entry which is preliminary data.</text>
</comment>
<dbReference type="InterPro" id="IPR056375">
    <property type="entry name" value="Idi_bact"/>
</dbReference>
<dbReference type="PIRSF" id="PIRSF018427">
    <property type="entry name" value="Isopntndiph_ism"/>
    <property type="match status" value="1"/>
</dbReference>
<dbReference type="CDD" id="cd02885">
    <property type="entry name" value="NUDIX_IPP_Isomerase"/>
    <property type="match status" value="1"/>
</dbReference>
<evidence type="ECO:0000256" key="1">
    <source>
        <dbReference type="ARBA" id="ARBA00004826"/>
    </source>
</evidence>
<feature type="active site" evidence="10">
    <location>
        <position position="68"/>
    </location>
</feature>
<keyword evidence="5 10" id="KW-0479">Metal-binding</keyword>
<organism evidence="12 13">
    <name type="scientific">Actinoallomurus vinaceus</name>
    <dbReference type="NCBI Taxonomy" id="1080074"/>
    <lineage>
        <taxon>Bacteria</taxon>
        <taxon>Bacillati</taxon>
        <taxon>Actinomycetota</taxon>
        <taxon>Actinomycetes</taxon>
        <taxon>Streptosporangiales</taxon>
        <taxon>Thermomonosporaceae</taxon>
        <taxon>Actinoallomurus</taxon>
    </lineage>
</organism>
<evidence type="ECO:0000256" key="2">
    <source>
        <dbReference type="ARBA" id="ARBA00007579"/>
    </source>
</evidence>
<evidence type="ECO:0000256" key="6">
    <source>
        <dbReference type="ARBA" id="ARBA00022842"/>
    </source>
</evidence>
<sequence length="191" mass="20761">MMDDERIVLLGADGHAIGTAPKASSHHEATPLHLAFSCYLADAAGRILITQRAHAKRTFPSVWTNSCCGHPAPGEGLRDAVRRRVRLELGLEIESMTLILPEFRYRATAADGIVENELCPVVRAVAVGDVRPHPDETAAAGWRDWEDCVGLVDDPSASPWYREQMAELVPLGKPADWPAAPTSLLPPAIAW</sequence>
<dbReference type="PANTHER" id="PTHR10885">
    <property type="entry name" value="ISOPENTENYL-DIPHOSPHATE DELTA-ISOMERASE"/>
    <property type="match status" value="1"/>
</dbReference>
<evidence type="ECO:0000256" key="8">
    <source>
        <dbReference type="ARBA" id="ARBA00023229"/>
    </source>
</evidence>
<feature type="binding site" evidence="10">
    <location>
        <position position="26"/>
    </location>
    <ligand>
        <name>Mn(2+)</name>
        <dbReference type="ChEBI" id="CHEBI:29035"/>
    </ligand>
</feature>
<comment type="similarity">
    <text evidence="2 10">Belongs to the IPP isomerase type 1 family.</text>
</comment>
<feature type="binding site" evidence="10">
    <location>
        <position position="88"/>
    </location>
    <ligand>
        <name>Mg(2+)</name>
        <dbReference type="ChEBI" id="CHEBI:18420"/>
    </ligand>
</feature>
<keyword evidence="13" id="KW-1185">Reference proteome</keyword>
<comment type="pathway">
    <text evidence="1 10">Isoprenoid biosynthesis; dimethylallyl diphosphate biosynthesis; dimethylallyl diphosphate from isopentenyl diphosphate: step 1/1.</text>
</comment>
<proteinExistence type="inferred from homology"/>
<dbReference type="InterPro" id="IPR011876">
    <property type="entry name" value="IsopentenylPP_isomerase_typ1"/>
</dbReference>
<feature type="binding site" evidence="10">
    <location>
        <position position="33"/>
    </location>
    <ligand>
        <name>Mn(2+)</name>
        <dbReference type="ChEBI" id="CHEBI:29035"/>
    </ligand>
</feature>
<dbReference type="EMBL" id="BAABHK010000006">
    <property type="protein sequence ID" value="GAA4628916.1"/>
    <property type="molecule type" value="Genomic_DNA"/>
</dbReference>
<name>A0ABP8UCD2_9ACTN</name>
<dbReference type="SUPFAM" id="SSF55811">
    <property type="entry name" value="Nudix"/>
    <property type="match status" value="1"/>
</dbReference>
<keyword evidence="4 10" id="KW-0963">Cytoplasm</keyword>